<protein>
    <submittedName>
        <fullName evidence="1">Uncharacterized protein</fullName>
    </submittedName>
</protein>
<sequence>MEERSEYPPEPQLVDLFIEFLRHVPSFDGRNQNDSSDDHLSLTPTLSPSFLSQLNPLLRARLTFNIQAFSLGDSDNSSVNFDNDRIIETVRHQWAELLSWPNPSEGSALPELGPILARKLYDSRDLLLNDTPSQDTENDSDGGNTKVNIKGYAMPDVETFLACAWLPATGVEIVWDWEKAERAWRVHEVKLSIVGSSADGFGDLDYLQVSQSKSWAIKMNEAVTGVHGLKVNEQGKEVDDSDDDSYWGEYDKNLDDKSENEEVMHVQEPHPKEVGDHDYYSRYDAVTTALSGDSSPRQDTTGMSPVHIHIMNSLRSLRDLARGSGMAHEEFMYLISESLRDSG</sequence>
<gene>
    <name evidence="1" type="ORF">V1525DRAFT_414334</name>
</gene>
<evidence type="ECO:0000313" key="1">
    <source>
        <dbReference type="EMBL" id="KAK9234047.1"/>
    </source>
</evidence>
<reference evidence="2" key="1">
    <citation type="journal article" date="2024" name="Front. Bioeng. Biotechnol.">
        <title>Genome-scale model development and genomic sequencing of the oleaginous clade Lipomyces.</title>
        <authorList>
            <person name="Czajka J.J."/>
            <person name="Han Y."/>
            <person name="Kim J."/>
            <person name="Mondo S.J."/>
            <person name="Hofstad B.A."/>
            <person name="Robles A."/>
            <person name="Haridas S."/>
            <person name="Riley R."/>
            <person name="LaButti K."/>
            <person name="Pangilinan J."/>
            <person name="Andreopoulos W."/>
            <person name="Lipzen A."/>
            <person name="Yan J."/>
            <person name="Wang M."/>
            <person name="Ng V."/>
            <person name="Grigoriev I.V."/>
            <person name="Spatafora J.W."/>
            <person name="Magnuson J.K."/>
            <person name="Baker S.E."/>
            <person name="Pomraning K.R."/>
        </authorList>
    </citation>
    <scope>NUCLEOTIDE SEQUENCE [LARGE SCALE GENOMIC DNA]</scope>
    <source>
        <strain evidence="2">CBS 7786</strain>
    </source>
</reference>
<dbReference type="Proteomes" id="UP001433508">
    <property type="component" value="Unassembled WGS sequence"/>
</dbReference>
<dbReference type="EMBL" id="MU971525">
    <property type="protein sequence ID" value="KAK9234047.1"/>
    <property type="molecule type" value="Genomic_DNA"/>
</dbReference>
<evidence type="ECO:0000313" key="2">
    <source>
        <dbReference type="Proteomes" id="UP001433508"/>
    </source>
</evidence>
<organism evidence="1 2">
    <name type="scientific">Lipomyces kononenkoae</name>
    <name type="common">Yeast</name>
    <dbReference type="NCBI Taxonomy" id="34357"/>
    <lineage>
        <taxon>Eukaryota</taxon>
        <taxon>Fungi</taxon>
        <taxon>Dikarya</taxon>
        <taxon>Ascomycota</taxon>
        <taxon>Saccharomycotina</taxon>
        <taxon>Lipomycetes</taxon>
        <taxon>Lipomycetales</taxon>
        <taxon>Lipomycetaceae</taxon>
        <taxon>Lipomyces</taxon>
    </lineage>
</organism>
<accession>A0ACC3SR11</accession>
<proteinExistence type="predicted"/>
<comment type="caution">
    <text evidence="1">The sequence shown here is derived from an EMBL/GenBank/DDBJ whole genome shotgun (WGS) entry which is preliminary data.</text>
</comment>
<name>A0ACC3SR11_LIPKO</name>
<keyword evidence="2" id="KW-1185">Reference proteome</keyword>